<sequence>MKCLFALCALLLAGCDTLDLRHAGAGLAVAACDGSSACVRPCPQDPAPPLPGNARCPPGSAMRPAGR</sequence>
<keyword evidence="3" id="KW-1185">Reference proteome</keyword>
<dbReference type="AlphaFoldDB" id="A0A944DC89"/>
<protein>
    <recommendedName>
        <fullName evidence="4">Lipoprotein</fullName>
    </recommendedName>
</protein>
<evidence type="ECO:0000256" key="1">
    <source>
        <dbReference type="SAM" id="MobiDB-lite"/>
    </source>
</evidence>
<evidence type="ECO:0000313" key="3">
    <source>
        <dbReference type="Proteomes" id="UP000694660"/>
    </source>
</evidence>
<dbReference type="Proteomes" id="UP000694660">
    <property type="component" value="Unassembled WGS sequence"/>
</dbReference>
<gene>
    <name evidence="2" type="ORF">I8J34_20585</name>
</gene>
<dbReference type="EMBL" id="JAEKFT010000033">
    <property type="protein sequence ID" value="MBT0963590.1"/>
    <property type="molecule type" value="Genomic_DNA"/>
</dbReference>
<organism evidence="2 3">
    <name type="scientific">Denitromonas iodatirespirans</name>
    <dbReference type="NCBI Taxonomy" id="2795389"/>
    <lineage>
        <taxon>Bacteria</taxon>
        <taxon>Pseudomonadati</taxon>
        <taxon>Pseudomonadota</taxon>
        <taxon>Betaproteobacteria</taxon>
        <taxon>Rhodocyclales</taxon>
        <taxon>Zoogloeaceae</taxon>
        <taxon>Denitromonas</taxon>
    </lineage>
</organism>
<dbReference type="PROSITE" id="PS51257">
    <property type="entry name" value="PROKAR_LIPOPROTEIN"/>
    <property type="match status" value="1"/>
</dbReference>
<accession>A0A944DC89</accession>
<proteinExistence type="predicted"/>
<evidence type="ECO:0000313" key="2">
    <source>
        <dbReference type="EMBL" id="MBT0963590.1"/>
    </source>
</evidence>
<comment type="caution">
    <text evidence="2">The sequence shown here is derived from an EMBL/GenBank/DDBJ whole genome shotgun (WGS) entry which is preliminary data.</text>
</comment>
<evidence type="ECO:0008006" key="4">
    <source>
        <dbReference type="Google" id="ProtNLM"/>
    </source>
</evidence>
<name>A0A944DC89_DENI1</name>
<dbReference type="RefSeq" id="WP_214363521.1">
    <property type="nucleotide sequence ID" value="NZ_JAEKFT010000033.1"/>
</dbReference>
<reference evidence="3" key="1">
    <citation type="journal article" date="2022" name="ISME J.">
        <title>Genetic and phylogenetic analysis of dissimilatory iodate-reducing bacteria identifies potential niches across the world's oceans.</title>
        <authorList>
            <person name="Reyes-Umana V."/>
            <person name="Henning Z."/>
            <person name="Lee K."/>
            <person name="Barnum T.P."/>
            <person name="Coates J.D."/>
        </authorList>
    </citation>
    <scope>NUCLEOTIDE SEQUENCE [LARGE SCALE GENOMIC DNA]</scope>
    <source>
        <strain evidence="3">IR12</strain>
    </source>
</reference>
<feature type="region of interest" description="Disordered" evidence="1">
    <location>
        <begin position="46"/>
        <end position="67"/>
    </location>
</feature>